<dbReference type="RefSeq" id="WP_125094844.1">
    <property type="nucleotide sequence ID" value="NZ_RRUE01000001.1"/>
</dbReference>
<name>A0A426FRV0_9BURK</name>
<evidence type="ECO:0000313" key="7">
    <source>
        <dbReference type="EMBL" id="RRN45415.1"/>
    </source>
</evidence>
<reference evidence="7 8" key="1">
    <citation type="submission" date="2018-11" db="EMBL/GenBank/DDBJ databases">
        <title>Genome sequencing of Lautropia sp. KCOM 2505 (= ChDC F240).</title>
        <authorList>
            <person name="Kook J.-K."/>
            <person name="Park S.-N."/>
            <person name="Lim Y.K."/>
        </authorList>
    </citation>
    <scope>NUCLEOTIDE SEQUENCE [LARGE SCALE GENOMIC DNA]</scope>
    <source>
        <strain evidence="7 8">KCOM 2505</strain>
    </source>
</reference>
<keyword evidence="4 6" id="KW-0472">Membrane</keyword>
<dbReference type="InterPro" id="IPR003418">
    <property type="entry name" value="Fumarate_red_D"/>
</dbReference>
<dbReference type="HAMAP" id="MF_00709">
    <property type="entry name" value="Fumarate_red_D"/>
    <property type="match status" value="1"/>
</dbReference>
<evidence type="ECO:0000313" key="8">
    <source>
        <dbReference type="Proteomes" id="UP000270261"/>
    </source>
</evidence>
<feature type="transmembrane region" description="Helical" evidence="6">
    <location>
        <begin position="25"/>
        <end position="54"/>
    </location>
</feature>
<evidence type="ECO:0000256" key="4">
    <source>
        <dbReference type="ARBA" id="ARBA00023136"/>
    </source>
</evidence>
<keyword evidence="3 6" id="KW-1133">Transmembrane helix</keyword>
<evidence type="ECO:0000256" key="5">
    <source>
        <dbReference type="SAM" id="MobiDB-lite"/>
    </source>
</evidence>
<organism evidence="7 8">
    <name type="scientific">Lautropia dentalis</name>
    <dbReference type="NCBI Taxonomy" id="2490857"/>
    <lineage>
        <taxon>Bacteria</taxon>
        <taxon>Pseudomonadati</taxon>
        <taxon>Pseudomonadota</taxon>
        <taxon>Betaproteobacteria</taxon>
        <taxon>Burkholderiales</taxon>
        <taxon>Burkholderiaceae</taxon>
        <taxon>Lautropia</taxon>
    </lineage>
</organism>
<dbReference type="GO" id="GO:0006106">
    <property type="term" value="P:fumarate metabolic process"/>
    <property type="evidence" value="ECO:0007669"/>
    <property type="project" value="InterPro"/>
</dbReference>
<dbReference type="GO" id="GO:0016020">
    <property type="term" value="C:membrane"/>
    <property type="evidence" value="ECO:0007669"/>
    <property type="project" value="InterPro"/>
</dbReference>
<evidence type="ECO:0000256" key="3">
    <source>
        <dbReference type="ARBA" id="ARBA00022989"/>
    </source>
</evidence>
<evidence type="ECO:0000256" key="2">
    <source>
        <dbReference type="ARBA" id="ARBA00022692"/>
    </source>
</evidence>
<dbReference type="InterPro" id="IPR034804">
    <property type="entry name" value="SQR/QFR_C/D"/>
</dbReference>
<keyword evidence="8" id="KW-1185">Reference proteome</keyword>
<feature type="transmembrane region" description="Helical" evidence="6">
    <location>
        <begin position="113"/>
        <end position="133"/>
    </location>
</feature>
<dbReference type="SUPFAM" id="SSF81343">
    <property type="entry name" value="Fumarate reductase respiratory complex transmembrane subunits"/>
    <property type="match status" value="1"/>
</dbReference>
<gene>
    <name evidence="7" type="primary">frdD</name>
    <name evidence="7" type="ORF">EHV23_04220</name>
</gene>
<keyword evidence="2 6" id="KW-0812">Transmembrane</keyword>
<feature type="region of interest" description="Disordered" evidence="5">
    <location>
        <begin position="1"/>
        <end position="20"/>
    </location>
</feature>
<dbReference type="AlphaFoldDB" id="A0A426FRV0"/>
<dbReference type="Proteomes" id="UP000270261">
    <property type="component" value="Unassembled WGS sequence"/>
</dbReference>
<feature type="transmembrane region" description="Helical" evidence="6">
    <location>
        <begin position="74"/>
        <end position="92"/>
    </location>
</feature>
<evidence type="ECO:0000256" key="6">
    <source>
        <dbReference type="SAM" id="Phobius"/>
    </source>
</evidence>
<proteinExistence type="inferred from homology"/>
<dbReference type="Pfam" id="PF02313">
    <property type="entry name" value="Fumarate_red_D"/>
    <property type="match status" value="1"/>
</dbReference>
<protein>
    <submittedName>
        <fullName evidence="7">Fumarate reductase subunit FrdD</fullName>
    </submittedName>
</protein>
<keyword evidence="1" id="KW-1003">Cell membrane</keyword>
<dbReference type="NCBIfam" id="NF003977">
    <property type="entry name" value="PRK05470.1-1"/>
    <property type="match status" value="1"/>
</dbReference>
<dbReference type="CDD" id="cd00547">
    <property type="entry name" value="QFR_TypeD_subunitD"/>
    <property type="match status" value="1"/>
</dbReference>
<accession>A0A426FRV0</accession>
<evidence type="ECO:0000256" key="1">
    <source>
        <dbReference type="ARBA" id="ARBA00022475"/>
    </source>
</evidence>
<dbReference type="PIRSF" id="PIRSF000179">
    <property type="entry name" value="FrdD"/>
    <property type="match status" value="1"/>
</dbReference>
<comment type="caution">
    <text evidence="7">The sequence shown here is derived from an EMBL/GenBank/DDBJ whole genome shotgun (WGS) entry which is preliminary data.</text>
</comment>
<sequence>MNTHSLNDDDPLARQKPPRRTNEPVVWSLFGAGGVLSAMAGPMLILITCVLVPLGILLPTETLGYERVLGFVRWWPGALAILAVVSLFMFHAMHRLCHSLHDFGFHTGRGAQLVCYGFAALITIICALVLRSLQ</sequence>
<dbReference type="EMBL" id="RRUE01000001">
    <property type="protein sequence ID" value="RRN45415.1"/>
    <property type="molecule type" value="Genomic_DNA"/>
</dbReference>
<dbReference type="OrthoDB" id="9804636at2"/>
<dbReference type="Gene3D" id="1.20.1300.10">
    <property type="entry name" value="Fumarate reductase/succinate dehydrogenase, transmembrane subunit"/>
    <property type="match status" value="1"/>
</dbReference>